<dbReference type="PANTHER" id="PTHR32329:SF2">
    <property type="entry name" value="BIFUNCTIONAL PROTEIN [INCLUDES 2-HYDROXYACYL-COA DEHYDRATASE (N-TER) AND ITS ACTIVATOR DOMAIN (C_TERM)"/>
    <property type="match status" value="1"/>
</dbReference>
<feature type="non-terminal residue" evidence="2">
    <location>
        <position position="203"/>
    </location>
</feature>
<reference evidence="2" key="1">
    <citation type="journal article" date="2014" name="Front. Microbiol.">
        <title>High frequency of phylogenetically diverse reductive dehalogenase-homologous genes in deep subseafloor sedimentary metagenomes.</title>
        <authorList>
            <person name="Kawai M."/>
            <person name="Futagami T."/>
            <person name="Toyoda A."/>
            <person name="Takaki Y."/>
            <person name="Nishi S."/>
            <person name="Hori S."/>
            <person name="Arai W."/>
            <person name="Tsubouchi T."/>
            <person name="Morono Y."/>
            <person name="Uchiyama I."/>
            <person name="Ito T."/>
            <person name="Fujiyama A."/>
            <person name="Inagaki F."/>
            <person name="Takami H."/>
        </authorList>
    </citation>
    <scope>NUCLEOTIDE SEQUENCE</scope>
    <source>
        <strain evidence="2">Expedition CK06-06</strain>
    </source>
</reference>
<name>X1FTC8_9ZZZZ</name>
<sequence length="203" mass="23396">MPKVQTRVLGLPRLGIYSRSIREFFESLGCQVVQPSKVSQEIIHAGVMNSAEMICYPYKVTLGQEIYCLEHGATDLVMFSTHGRCRFKHYHQLQEQTLRNLGYEFTMHALSTRNFLPELMKLTGASPLHLVKVMLGVLSQIRRVERRAYHSNNNSLRIGIVGEIWTVWESDINFDIVRRLQRMGVDVHVSLTLSHFIKKALKL</sequence>
<dbReference type="InterPro" id="IPR051805">
    <property type="entry name" value="Dehydratase_Activator_Redct"/>
</dbReference>
<comment type="caution">
    <text evidence="2">The sequence shown here is derived from an EMBL/GenBank/DDBJ whole genome shotgun (WGS) entry which is preliminary data.</text>
</comment>
<gene>
    <name evidence="2" type="ORF">S03H2_31487</name>
</gene>
<protein>
    <recommendedName>
        <fullName evidence="1">DUF2229 domain-containing protein</fullName>
    </recommendedName>
</protein>
<dbReference type="InterPro" id="IPR018709">
    <property type="entry name" value="CoA_activase_DUF2229"/>
</dbReference>
<accession>X1FTC8</accession>
<dbReference type="Pfam" id="PF09989">
    <property type="entry name" value="DUF2229"/>
    <property type="match status" value="1"/>
</dbReference>
<organism evidence="2">
    <name type="scientific">marine sediment metagenome</name>
    <dbReference type="NCBI Taxonomy" id="412755"/>
    <lineage>
        <taxon>unclassified sequences</taxon>
        <taxon>metagenomes</taxon>
        <taxon>ecological metagenomes</taxon>
    </lineage>
</organism>
<dbReference type="AlphaFoldDB" id="X1FTC8"/>
<evidence type="ECO:0000313" key="2">
    <source>
        <dbReference type="EMBL" id="GAH48926.1"/>
    </source>
</evidence>
<dbReference type="PANTHER" id="PTHR32329">
    <property type="entry name" value="BIFUNCTIONAL PROTEIN [INCLUDES 2-HYDROXYACYL-COA DEHYDRATASE (N-TER) AND ITS ACTIVATOR DOMAIN (C_TERM)-RELATED"/>
    <property type="match status" value="1"/>
</dbReference>
<evidence type="ECO:0000259" key="1">
    <source>
        <dbReference type="Pfam" id="PF09989"/>
    </source>
</evidence>
<proteinExistence type="predicted"/>
<feature type="domain" description="DUF2229" evidence="1">
    <location>
        <begin position="19"/>
        <end position="70"/>
    </location>
</feature>
<dbReference type="EMBL" id="BARU01019092">
    <property type="protein sequence ID" value="GAH48926.1"/>
    <property type="molecule type" value="Genomic_DNA"/>
</dbReference>